<protein>
    <recommendedName>
        <fullName evidence="7">M23ase beta-sheet core domain-containing protein</fullName>
    </recommendedName>
</protein>
<dbReference type="InterPro" id="IPR011055">
    <property type="entry name" value="Dup_hybrid_motif"/>
</dbReference>
<keyword evidence="6" id="KW-0482">Metalloprotease</keyword>
<dbReference type="EMBL" id="QFFF01000001">
    <property type="protein sequence ID" value="PWG02561.1"/>
    <property type="molecule type" value="Genomic_DNA"/>
</dbReference>
<evidence type="ECO:0000259" key="7">
    <source>
        <dbReference type="Pfam" id="PF01551"/>
    </source>
</evidence>
<keyword evidence="3" id="KW-0479">Metal-binding</keyword>
<dbReference type="Gene3D" id="2.70.70.10">
    <property type="entry name" value="Glucose Permease (Domain IIA)"/>
    <property type="match status" value="1"/>
</dbReference>
<evidence type="ECO:0000256" key="4">
    <source>
        <dbReference type="ARBA" id="ARBA00022801"/>
    </source>
</evidence>
<evidence type="ECO:0000313" key="9">
    <source>
        <dbReference type="Proteomes" id="UP000245916"/>
    </source>
</evidence>
<dbReference type="OrthoDB" id="9815245at2"/>
<comment type="cofactor">
    <cofactor evidence="1">
        <name>Zn(2+)</name>
        <dbReference type="ChEBI" id="CHEBI:29105"/>
    </cofactor>
</comment>
<evidence type="ECO:0000256" key="5">
    <source>
        <dbReference type="ARBA" id="ARBA00022833"/>
    </source>
</evidence>
<evidence type="ECO:0000256" key="2">
    <source>
        <dbReference type="ARBA" id="ARBA00022670"/>
    </source>
</evidence>
<keyword evidence="9" id="KW-1185">Reference proteome</keyword>
<dbReference type="Pfam" id="PF01551">
    <property type="entry name" value="Peptidase_M23"/>
    <property type="match status" value="1"/>
</dbReference>
<dbReference type="Gene3D" id="3.10.450.350">
    <property type="match status" value="1"/>
</dbReference>
<comment type="caution">
    <text evidence="8">The sequence shown here is derived from an EMBL/GenBank/DDBJ whole genome shotgun (WGS) entry which is preliminary data.</text>
</comment>
<keyword evidence="4" id="KW-0378">Hydrolase</keyword>
<evidence type="ECO:0000256" key="1">
    <source>
        <dbReference type="ARBA" id="ARBA00001947"/>
    </source>
</evidence>
<dbReference type="InterPro" id="IPR050570">
    <property type="entry name" value="Cell_wall_metabolism_enzyme"/>
</dbReference>
<keyword evidence="2" id="KW-0645">Protease</keyword>
<evidence type="ECO:0000313" key="8">
    <source>
        <dbReference type="EMBL" id="PWG02561.1"/>
    </source>
</evidence>
<evidence type="ECO:0000256" key="3">
    <source>
        <dbReference type="ARBA" id="ARBA00022723"/>
    </source>
</evidence>
<dbReference type="GO" id="GO:0046872">
    <property type="term" value="F:metal ion binding"/>
    <property type="evidence" value="ECO:0007669"/>
    <property type="project" value="UniProtKB-KW"/>
</dbReference>
<dbReference type="FunFam" id="2.70.70.10:FF:000006">
    <property type="entry name" value="M23 family peptidase"/>
    <property type="match status" value="1"/>
</dbReference>
<dbReference type="PANTHER" id="PTHR21666">
    <property type="entry name" value="PEPTIDASE-RELATED"/>
    <property type="match status" value="1"/>
</dbReference>
<dbReference type="GO" id="GO:0004222">
    <property type="term" value="F:metalloendopeptidase activity"/>
    <property type="evidence" value="ECO:0007669"/>
    <property type="project" value="TreeGrafter"/>
</dbReference>
<proteinExistence type="predicted"/>
<gene>
    <name evidence="8" type="ORF">DF286_06540</name>
</gene>
<dbReference type="Proteomes" id="UP000245916">
    <property type="component" value="Unassembled WGS sequence"/>
</dbReference>
<accession>A0A2U2J2Q8</accession>
<name>A0A2U2J2Q8_9SPHN</name>
<dbReference type="InterPro" id="IPR016047">
    <property type="entry name" value="M23ase_b-sheet_dom"/>
</dbReference>
<dbReference type="AlphaFoldDB" id="A0A2U2J2Q8"/>
<feature type="domain" description="M23ase beta-sheet core" evidence="7">
    <location>
        <begin position="366"/>
        <end position="461"/>
    </location>
</feature>
<dbReference type="CDD" id="cd12797">
    <property type="entry name" value="M23_peptidase"/>
    <property type="match status" value="1"/>
</dbReference>
<organism evidence="8 9">
    <name type="scientific">Allosphingosinicella humi</name>
    <dbReference type="NCBI Taxonomy" id="2068657"/>
    <lineage>
        <taxon>Bacteria</taxon>
        <taxon>Pseudomonadati</taxon>
        <taxon>Pseudomonadota</taxon>
        <taxon>Alphaproteobacteria</taxon>
        <taxon>Sphingomonadales</taxon>
        <taxon>Sphingomonadaceae</taxon>
        <taxon>Allosphingosinicella</taxon>
    </lineage>
</organism>
<dbReference type="PANTHER" id="PTHR21666:SF288">
    <property type="entry name" value="CELL DIVISION PROTEIN YTFB"/>
    <property type="match status" value="1"/>
</dbReference>
<evidence type="ECO:0000256" key="6">
    <source>
        <dbReference type="ARBA" id="ARBA00023049"/>
    </source>
</evidence>
<dbReference type="SUPFAM" id="SSF51261">
    <property type="entry name" value="Duplicated hybrid motif"/>
    <property type="match status" value="1"/>
</dbReference>
<keyword evidence="5" id="KW-0862">Zinc</keyword>
<dbReference type="GO" id="GO:0006508">
    <property type="term" value="P:proteolysis"/>
    <property type="evidence" value="ECO:0007669"/>
    <property type="project" value="UniProtKB-KW"/>
</dbReference>
<reference evidence="8 9" key="1">
    <citation type="submission" date="2018-05" db="EMBL/GenBank/DDBJ databases">
        <title>Genome of Sphingosinicella humi QZX222.</title>
        <authorList>
            <person name="Qiao Z."/>
            <person name="Wang G."/>
        </authorList>
    </citation>
    <scope>NUCLEOTIDE SEQUENCE [LARGE SCALE GENOMIC DNA]</scope>
    <source>
        <strain evidence="8 9">QZX222</strain>
    </source>
</reference>
<sequence length="512" mass="54540">MYQFNDMGAGQGGGAATLSLDRSIVRSPTAPGLGDRLQDLRARIEELDLVTDLGVRIGSREWLRGLGTCAALSYAAWSFAPGIEPLHGATPAPMPDAHWEEARTLAIAPLALGADTGRRMAPTDAVEPLTDTPERPRIDLLATLGRGDGLARVLERAGVAGAEAEAVAEMVAAAITLDEIKPGTTIDITLGRRPNKTVARPLEALTFRARFDLELGVERMNGALALKRIPIAVDDTPLRIQGKVGSSLYRAARAAGAPAKAIEAYLRAIATQVSIGSIGADDEFDIIIEHRRAATGETETGKLLYAALERSRGKDIELMQWDHGGRTQWFEASGVGKSSGMLQRPVPGRVTSNFGKRRHPILGYTRMHKGMDFRAGHGTPILAATDGRVSFAGRSGGYGKQVRIKHDGGIATSYSHMSRIAVKSGERVKQGEVIGYVGSTGLSTGPHLHYELYRNGVPVNPASVKFTSRAQLSGRDLANFRSQLRRLQSVPVAGSKAEATAVADAGKKPDIA</sequence>